<dbReference type="GO" id="GO:0030246">
    <property type="term" value="F:carbohydrate binding"/>
    <property type="evidence" value="ECO:0007669"/>
    <property type="project" value="InterPro"/>
</dbReference>
<dbReference type="SUPFAM" id="SSF49344">
    <property type="entry name" value="CBD9-like"/>
    <property type="match status" value="1"/>
</dbReference>
<protein>
    <recommendedName>
        <fullName evidence="2">Carbohydrate-binding domain-containing protein</fullName>
    </recommendedName>
</protein>
<proteinExistence type="predicted"/>
<organism evidence="3">
    <name type="scientific">Gracilinema caldarium</name>
    <dbReference type="NCBI Taxonomy" id="215591"/>
    <lineage>
        <taxon>Bacteria</taxon>
        <taxon>Pseudomonadati</taxon>
        <taxon>Spirochaetota</taxon>
        <taxon>Spirochaetia</taxon>
        <taxon>Spirochaetales</taxon>
        <taxon>Breznakiellaceae</taxon>
        <taxon>Gracilinema</taxon>
    </lineage>
</organism>
<evidence type="ECO:0000256" key="1">
    <source>
        <dbReference type="SAM" id="SignalP"/>
    </source>
</evidence>
<evidence type="ECO:0000259" key="2">
    <source>
        <dbReference type="Pfam" id="PF06452"/>
    </source>
</evidence>
<reference evidence="3" key="1">
    <citation type="journal article" date="2020" name="mSystems">
        <title>Genome- and Community-Level Interaction Insights into Carbon Utilization and Element Cycling Functions of Hydrothermarchaeota in Hydrothermal Sediment.</title>
        <authorList>
            <person name="Zhou Z."/>
            <person name="Liu Y."/>
            <person name="Xu W."/>
            <person name="Pan J."/>
            <person name="Luo Z.H."/>
            <person name="Li M."/>
        </authorList>
    </citation>
    <scope>NUCLEOTIDE SEQUENCE [LARGE SCALE GENOMIC DNA]</scope>
    <source>
        <strain evidence="3">SpSt-503</strain>
    </source>
</reference>
<feature type="chain" id="PRO_5028305196" description="Carbohydrate-binding domain-containing protein" evidence="1">
    <location>
        <begin position="24"/>
        <end position="267"/>
    </location>
</feature>
<keyword evidence="1" id="KW-0732">Signal</keyword>
<dbReference type="GO" id="GO:0016052">
    <property type="term" value="P:carbohydrate catabolic process"/>
    <property type="evidence" value="ECO:0007669"/>
    <property type="project" value="InterPro"/>
</dbReference>
<dbReference type="EMBL" id="DSVL01000040">
    <property type="protein sequence ID" value="HFH28143.1"/>
    <property type="molecule type" value="Genomic_DNA"/>
</dbReference>
<sequence>MNLRLSLVGAVFGALLLSSCLTTTEKEIIPPPWRPAPVEGVEGFTGKPPIGQIAPAYFSTNEVPQIDGNFAEWENLKGVYTRVMVYGGLFNPKNTDGHFVVRTDGQNLYLFADITDDDPTVNPFPAPQAWRGDSIEFFFGTDTSPHQFYKNTDKRMRFVPKSKTNPRQYEVSINDQTVSIPDLQAAFVYHDTGYRLEAKIPLNALNNNPIKIGQKLRMEFQINDADGGKERARLVHWMSQEDKSYMDASTWGDGKVVALPKTGEVKK</sequence>
<dbReference type="GO" id="GO:0004553">
    <property type="term" value="F:hydrolase activity, hydrolyzing O-glycosyl compounds"/>
    <property type="evidence" value="ECO:0007669"/>
    <property type="project" value="InterPro"/>
</dbReference>
<feature type="domain" description="Carbohydrate-binding" evidence="2">
    <location>
        <begin position="66"/>
        <end position="253"/>
    </location>
</feature>
<evidence type="ECO:0000313" key="3">
    <source>
        <dbReference type="EMBL" id="HFH28143.1"/>
    </source>
</evidence>
<accession>A0A7C3ICG8</accession>
<dbReference type="Gene3D" id="2.60.40.1190">
    <property type="match status" value="1"/>
</dbReference>
<dbReference type="Pfam" id="PF06452">
    <property type="entry name" value="CBM9_1"/>
    <property type="match status" value="1"/>
</dbReference>
<comment type="caution">
    <text evidence="3">The sequence shown here is derived from an EMBL/GenBank/DDBJ whole genome shotgun (WGS) entry which is preliminary data.</text>
</comment>
<gene>
    <name evidence="3" type="ORF">ENS59_01320</name>
</gene>
<dbReference type="AlphaFoldDB" id="A0A7C3ICG8"/>
<name>A0A7C3ICG8_9SPIR</name>
<feature type="signal peptide" evidence="1">
    <location>
        <begin position="1"/>
        <end position="23"/>
    </location>
</feature>
<dbReference type="InterPro" id="IPR010502">
    <property type="entry name" value="Carb-bd_dom_fam9"/>
</dbReference>
<dbReference type="PROSITE" id="PS51257">
    <property type="entry name" value="PROKAR_LIPOPROTEIN"/>
    <property type="match status" value="1"/>
</dbReference>